<feature type="domain" description="HMG box" evidence="6">
    <location>
        <begin position="136"/>
        <end position="204"/>
    </location>
</feature>
<feature type="compositionally biased region" description="Polar residues" evidence="5">
    <location>
        <begin position="227"/>
        <end position="237"/>
    </location>
</feature>
<dbReference type="OrthoDB" id="6247875at2759"/>
<dbReference type="InterPro" id="IPR050140">
    <property type="entry name" value="SRY-related_HMG-box_TF-like"/>
</dbReference>
<dbReference type="SUPFAM" id="SSF47095">
    <property type="entry name" value="HMG-box"/>
    <property type="match status" value="1"/>
</dbReference>
<keyword evidence="4" id="KW-0539">Nucleus</keyword>
<dbReference type="Pfam" id="PF00505">
    <property type="entry name" value="HMG_box"/>
    <property type="match status" value="1"/>
</dbReference>
<feature type="region of interest" description="Disordered" evidence="5">
    <location>
        <begin position="93"/>
        <end position="124"/>
    </location>
</feature>
<reference evidence="7 8" key="1">
    <citation type="submission" date="2015-01" db="EMBL/GenBank/DDBJ databases">
        <title>The Genome Sequence of Exophiala spinifera CBS89968.</title>
        <authorList>
            <consortium name="The Broad Institute Genomics Platform"/>
            <person name="Cuomo C."/>
            <person name="de Hoog S."/>
            <person name="Gorbushina A."/>
            <person name="Stielow B."/>
            <person name="Teixiera M."/>
            <person name="Abouelleil A."/>
            <person name="Chapman S.B."/>
            <person name="Priest M."/>
            <person name="Young S.K."/>
            <person name="Wortman J."/>
            <person name="Nusbaum C."/>
            <person name="Birren B."/>
        </authorList>
    </citation>
    <scope>NUCLEOTIDE SEQUENCE [LARGE SCALE GENOMIC DNA]</scope>
    <source>
        <strain evidence="7 8">CBS 89968</strain>
    </source>
</reference>
<sequence length="412" mass="45878">MENSDPFTVDPSGQSKHDLDSIWLMAKATFASNNNQITIPTVVAEELSGKDLQELKKRFSAHFGNVDTIVFIDDTAKVFRICSVSDVAMSTPPAGAPASLESVSSSTRQPGSAQVDHTKTSAIAPKLRLPRRNARVPRPPNAFILYRKKHHALLKAVQPDLPNNDISIILGKQWKQESEGVKNYFKTMAEIIKVQHAKANPGYQYTPRKPSEKKRRMTARKRARLNAANTDSDSVSISDHEMTDVPDSPENGVSATEPTVVLNFLTDETDNLHAPVTHDQSAESSQYNSLGLVEHDEYSDDMTLKVPSGHKFAEMDYDSLIHSLYKSMKSMERGGLRHEITCSTPDEASYVIRDANTVVDWAGFEADRKLIEDTIAANADESAERLGTETFANAAEHEAFKEEFDQLLWMWE</sequence>
<feature type="compositionally biased region" description="Basic residues" evidence="5">
    <location>
        <begin position="211"/>
        <end position="224"/>
    </location>
</feature>
<proteinExistence type="predicted"/>
<evidence type="ECO:0000256" key="1">
    <source>
        <dbReference type="ARBA" id="ARBA00023015"/>
    </source>
</evidence>
<dbReference type="InterPro" id="IPR009071">
    <property type="entry name" value="HMG_box_dom"/>
</dbReference>
<dbReference type="GO" id="GO:0030154">
    <property type="term" value="P:cell differentiation"/>
    <property type="evidence" value="ECO:0007669"/>
    <property type="project" value="TreeGrafter"/>
</dbReference>
<name>A0A0D1YH10_9EURO</name>
<dbReference type="SMART" id="SM00398">
    <property type="entry name" value="HMG"/>
    <property type="match status" value="1"/>
</dbReference>
<dbReference type="GeneID" id="27334126"/>
<evidence type="ECO:0000256" key="2">
    <source>
        <dbReference type="ARBA" id="ARBA00023125"/>
    </source>
</evidence>
<evidence type="ECO:0000259" key="6">
    <source>
        <dbReference type="PROSITE" id="PS50118"/>
    </source>
</evidence>
<dbReference type="Gene3D" id="1.10.30.10">
    <property type="entry name" value="High mobility group box domain"/>
    <property type="match status" value="1"/>
</dbReference>
<dbReference type="EMBL" id="KN847496">
    <property type="protein sequence ID" value="KIW14261.1"/>
    <property type="molecule type" value="Genomic_DNA"/>
</dbReference>
<dbReference type="RefSeq" id="XP_016234477.1">
    <property type="nucleotide sequence ID" value="XM_016381375.1"/>
</dbReference>
<dbReference type="GO" id="GO:0000122">
    <property type="term" value="P:negative regulation of transcription by RNA polymerase II"/>
    <property type="evidence" value="ECO:0007669"/>
    <property type="project" value="TreeGrafter"/>
</dbReference>
<evidence type="ECO:0000313" key="7">
    <source>
        <dbReference type="EMBL" id="KIW14261.1"/>
    </source>
</evidence>
<keyword evidence="3" id="KW-0804">Transcription</keyword>
<dbReference type="GO" id="GO:0001228">
    <property type="term" value="F:DNA-binding transcription activator activity, RNA polymerase II-specific"/>
    <property type="evidence" value="ECO:0007669"/>
    <property type="project" value="TreeGrafter"/>
</dbReference>
<gene>
    <name evidence="7" type="ORF">PV08_07043</name>
</gene>
<evidence type="ECO:0000256" key="5">
    <source>
        <dbReference type="SAM" id="MobiDB-lite"/>
    </source>
</evidence>
<dbReference type="InterPro" id="IPR036910">
    <property type="entry name" value="HMG_box_dom_sf"/>
</dbReference>
<evidence type="ECO:0000313" key="8">
    <source>
        <dbReference type="Proteomes" id="UP000053328"/>
    </source>
</evidence>
<dbReference type="AlphaFoldDB" id="A0A0D1YH10"/>
<dbReference type="VEuPathDB" id="FungiDB:PV08_07043"/>
<dbReference type="PANTHER" id="PTHR10270">
    <property type="entry name" value="SOX TRANSCRIPTION FACTOR"/>
    <property type="match status" value="1"/>
</dbReference>
<dbReference type="HOGENOM" id="CLU_655523_0_0_1"/>
<accession>A0A0D1YH10</accession>
<evidence type="ECO:0000256" key="4">
    <source>
        <dbReference type="PROSITE-ProRule" id="PRU00267"/>
    </source>
</evidence>
<dbReference type="PROSITE" id="PS50118">
    <property type="entry name" value="HMG_BOX_2"/>
    <property type="match status" value="1"/>
</dbReference>
<dbReference type="PANTHER" id="PTHR10270:SF161">
    <property type="entry name" value="SEX-DETERMINING REGION Y PROTEIN"/>
    <property type="match status" value="1"/>
</dbReference>
<feature type="DNA-binding region" description="HMG box" evidence="4">
    <location>
        <begin position="136"/>
        <end position="204"/>
    </location>
</feature>
<dbReference type="GO" id="GO:0005634">
    <property type="term" value="C:nucleus"/>
    <property type="evidence" value="ECO:0007669"/>
    <property type="project" value="UniProtKB-UniRule"/>
</dbReference>
<dbReference type="Proteomes" id="UP000053328">
    <property type="component" value="Unassembled WGS sequence"/>
</dbReference>
<dbReference type="FunFam" id="1.10.30.10:FF:000041">
    <property type="entry name" value="HMG box family protein"/>
    <property type="match status" value="1"/>
</dbReference>
<dbReference type="CDD" id="cd01389">
    <property type="entry name" value="HMG-box_ROX1-like"/>
    <property type="match status" value="1"/>
</dbReference>
<protein>
    <recommendedName>
        <fullName evidence="6">HMG box domain-containing protein</fullName>
    </recommendedName>
</protein>
<evidence type="ECO:0000256" key="3">
    <source>
        <dbReference type="ARBA" id="ARBA00023163"/>
    </source>
</evidence>
<feature type="compositionally biased region" description="Polar residues" evidence="5">
    <location>
        <begin position="101"/>
        <end position="112"/>
    </location>
</feature>
<keyword evidence="8" id="KW-1185">Reference proteome</keyword>
<keyword evidence="2 4" id="KW-0238">DNA-binding</keyword>
<dbReference type="STRING" id="91928.A0A0D1YH10"/>
<dbReference type="GO" id="GO:0000978">
    <property type="term" value="F:RNA polymerase II cis-regulatory region sequence-specific DNA binding"/>
    <property type="evidence" value="ECO:0007669"/>
    <property type="project" value="TreeGrafter"/>
</dbReference>
<keyword evidence="1" id="KW-0805">Transcription regulation</keyword>
<organism evidence="7 8">
    <name type="scientific">Exophiala spinifera</name>
    <dbReference type="NCBI Taxonomy" id="91928"/>
    <lineage>
        <taxon>Eukaryota</taxon>
        <taxon>Fungi</taxon>
        <taxon>Dikarya</taxon>
        <taxon>Ascomycota</taxon>
        <taxon>Pezizomycotina</taxon>
        <taxon>Eurotiomycetes</taxon>
        <taxon>Chaetothyriomycetidae</taxon>
        <taxon>Chaetothyriales</taxon>
        <taxon>Herpotrichiellaceae</taxon>
        <taxon>Exophiala</taxon>
    </lineage>
</organism>
<feature type="region of interest" description="Disordered" evidence="5">
    <location>
        <begin position="201"/>
        <end position="255"/>
    </location>
</feature>